<evidence type="ECO:0000313" key="2">
    <source>
        <dbReference type="Proteomes" id="UP000199207"/>
    </source>
</evidence>
<gene>
    <name evidence="1" type="ORF">SAMN05421773_13025</name>
</gene>
<dbReference type="Proteomes" id="UP000199207">
    <property type="component" value="Unassembled WGS sequence"/>
</dbReference>
<organism evidence="1 2">
    <name type="scientific">Streptomyces aidingensis</name>
    <dbReference type="NCBI Taxonomy" id="910347"/>
    <lineage>
        <taxon>Bacteria</taxon>
        <taxon>Bacillati</taxon>
        <taxon>Actinomycetota</taxon>
        <taxon>Actinomycetes</taxon>
        <taxon>Kitasatosporales</taxon>
        <taxon>Streptomycetaceae</taxon>
        <taxon>Streptomyces</taxon>
    </lineage>
</organism>
<name>A0A1I1VCW7_9ACTN</name>
<dbReference type="EMBL" id="FOLM01000030">
    <property type="protein sequence ID" value="SFD78270.1"/>
    <property type="molecule type" value="Genomic_DNA"/>
</dbReference>
<dbReference type="STRING" id="910347.SAMN05421773_13025"/>
<dbReference type="AlphaFoldDB" id="A0A1I1VCW7"/>
<reference evidence="1 2" key="1">
    <citation type="submission" date="2016-10" db="EMBL/GenBank/DDBJ databases">
        <authorList>
            <person name="de Groot N.N."/>
        </authorList>
    </citation>
    <scope>NUCLEOTIDE SEQUENCE [LARGE SCALE GENOMIC DNA]</scope>
    <source>
        <strain evidence="1 2">CGMCC 4.5739</strain>
    </source>
</reference>
<accession>A0A1I1VCW7</accession>
<protein>
    <submittedName>
        <fullName evidence="1">Uncharacterized protein</fullName>
    </submittedName>
</protein>
<evidence type="ECO:0000313" key="1">
    <source>
        <dbReference type="EMBL" id="SFD78270.1"/>
    </source>
</evidence>
<keyword evidence="2" id="KW-1185">Reference proteome</keyword>
<sequence length="43" mass="4637">MSHVVGFASFLWQVSPLRPGSYHLIGAAQYAKDCAAGEFVHST</sequence>
<proteinExistence type="predicted"/>